<evidence type="ECO:0000256" key="4">
    <source>
        <dbReference type="ARBA" id="ARBA00023163"/>
    </source>
</evidence>
<comment type="caution">
    <text evidence="7">The sequence shown here is derived from an EMBL/GenBank/DDBJ whole genome shotgun (WGS) entry which is preliminary data.</text>
</comment>
<dbReference type="InterPro" id="IPR014284">
    <property type="entry name" value="RNA_pol_sigma-70_dom"/>
</dbReference>
<dbReference type="SUPFAM" id="SSF88946">
    <property type="entry name" value="Sigma2 domain of RNA polymerase sigma factors"/>
    <property type="match status" value="1"/>
</dbReference>
<feature type="domain" description="RNA polymerase sigma-70 region 2" evidence="5">
    <location>
        <begin position="34"/>
        <end position="92"/>
    </location>
</feature>
<evidence type="ECO:0000313" key="7">
    <source>
        <dbReference type="EMBL" id="MBC9812695.1"/>
    </source>
</evidence>
<feature type="domain" description="RNA polymerase sigma factor 70 region 4 type 2" evidence="6">
    <location>
        <begin position="125"/>
        <end position="176"/>
    </location>
</feature>
<keyword evidence="4" id="KW-0804">Transcription</keyword>
<evidence type="ECO:0000256" key="3">
    <source>
        <dbReference type="ARBA" id="ARBA00023082"/>
    </source>
</evidence>
<evidence type="ECO:0000259" key="6">
    <source>
        <dbReference type="Pfam" id="PF08281"/>
    </source>
</evidence>
<dbReference type="InterPro" id="IPR007627">
    <property type="entry name" value="RNA_pol_sigma70_r2"/>
</dbReference>
<dbReference type="PANTHER" id="PTHR43133">
    <property type="entry name" value="RNA POLYMERASE ECF-TYPE SIGMA FACTO"/>
    <property type="match status" value="1"/>
</dbReference>
<dbReference type="PANTHER" id="PTHR43133:SF46">
    <property type="entry name" value="RNA POLYMERASE SIGMA-70 FACTOR ECF SUBFAMILY"/>
    <property type="match status" value="1"/>
</dbReference>
<evidence type="ECO:0000313" key="8">
    <source>
        <dbReference type="Proteomes" id="UP000652681"/>
    </source>
</evidence>
<dbReference type="Proteomes" id="UP000652681">
    <property type="component" value="Unassembled WGS sequence"/>
</dbReference>
<name>A0A8J6PEN1_9FLAO</name>
<evidence type="ECO:0000256" key="2">
    <source>
        <dbReference type="ARBA" id="ARBA00023015"/>
    </source>
</evidence>
<keyword evidence="2" id="KW-0805">Transcription regulation</keyword>
<protein>
    <submittedName>
        <fullName evidence="7">RNA polymerase sigma factor</fullName>
    </submittedName>
</protein>
<dbReference type="Pfam" id="PF08281">
    <property type="entry name" value="Sigma70_r4_2"/>
    <property type="match status" value="1"/>
</dbReference>
<keyword evidence="8" id="KW-1185">Reference proteome</keyword>
<dbReference type="AlphaFoldDB" id="A0A8J6PEN1"/>
<reference evidence="7" key="1">
    <citation type="submission" date="2020-09" db="EMBL/GenBank/DDBJ databases">
        <title>Taishania pollutisoli gen. nov., sp. nov., Isolated from Tetrabromobisphenol A-Contaminated Soil.</title>
        <authorList>
            <person name="Chen Q."/>
        </authorList>
    </citation>
    <scope>NUCLEOTIDE SEQUENCE</scope>
    <source>
        <strain evidence="7">CZZ-1</strain>
    </source>
</reference>
<dbReference type="EMBL" id="JACVEL010000005">
    <property type="protein sequence ID" value="MBC9812695.1"/>
    <property type="molecule type" value="Genomic_DNA"/>
</dbReference>
<keyword evidence="3" id="KW-0731">Sigma factor</keyword>
<dbReference type="RefSeq" id="WP_163491465.1">
    <property type="nucleotide sequence ID" value="NZ_JACVEL010000005.1"/>
</dbReference>
<dbReference type="SUPFAM" id="SSF88659">
    <property type="entry name" value="Sigma3 and sigma4 domains of RNA polymerase sigma factors"/>
    <property type="match status" value="1"/>
</dbReference>
<evidence type="ECO:0000256" key="1">
    <source>
        <dbReference type="ARBA" id="ARBA00010641"/>
    </source>
</evidence>
<dbReference type="GO" id="GO:0003677">
    <property type="term" value="F:DNA binding"/>
    <property type="evidence" value="ECO:0007669"/>
    <property type="project" value="InterPro"/>
</dbReference>
<gene>
    <name evidence="7" type="ORF">H9Y05_09455</name>
</gene>
<dbReference type="InterPro" id="IPR013324">
    <property type="entry name" value="RNA_pol_sigma_r3/r4-like"/>
</dbReference>
<dbReference type="Gene3D" id="1.10.1740.10">
    <property type="match status" value="1"/>
</dbReference>
<dbReference type="Pfam" id="PF04542">
    <property type="entry name" value="Sigma70_r2"/>
    <property type="match status" value="1"/>
</dbReference>
<dbReference type="InterPro" id="IPR036388">
    <property type="entry name" value="WH-like_DNA-bd_sf"/>
</dbReference>
<evidence type="ECO:0000259" key="5">
    <source>
        <dbReference type="Pfam" id="PF04542"/>
    </source>
</evidence>
<dbReference type="InterPro" id="IPR039425">
    <property type="entry name" value="RNA_pol_sigma-70-like"/>
</dbReference>
<organism evidence="7 8">
    <name type="scientific">Taishania pollutisoli</name>
    <dbReference type="NCBI Taxonomy" id="2766479"/>
    <lineage>
        <taxon>Bacteria</taxon>
        <taxon>Pseudomonadati</taxon>
        <taxon>Bacteroidota</taxon>
        <taxon>Flavobacteriia</taxon>
        <taxon>Flavobacteriales</taxon>
        <taxon>Crocinitomicaceae</taxon>
        <taxon>Taishania</taxon>
    </lineage>
</organism>
<dbReference type="NCBIfam" id="TIGR02937">
    <property type="entry name" value="sigma70-ECF"/>
    <property type="match status" value="1"/>
</dbReference>
<comment type="similarity">
    <text evidence="1">Belongs to the sigma-70 factor family. ECF subfamily.</text>
</comment>
<dbReference type="InterPro" id="IPR013325">
    <property type="entry name" value="RNA_pol_sigma_r2"/>
</dbReference>
<proteinExistence type="inferred from homology"/>
<dbReference type="GO" id="GO:0006352">
    <property type="term" value="P:DNA-templated transcription initiation"/>
    <property type="evidence" value="ECO:0007669"/>
    <property type="project" value="InterPro"/>
</dbReference>
<accession>A0A8J6PEN1</accession>
<dbReference type="InterPro" id="IPR013249">
    <property type="entry name" value="RNA_pol_sigma70_r4_t2"/>
</dbReference>
<dbReference type="GO" id="GO:0016987">
    <property type="term" value="F:sigma factor activity"/>
    <property type="evidence" value="ECO:0007669"/>
    <property type="project" value="UniProtKB-KW"/>
</dbReference>
<dbReference type="Gene3D" id="1.10.10.10">
    <property type="entry name" value="Winged helix-like DNA-binding domain superfamily/Winged helix DNA-binding domain"/>
    <property type="match status" value="1"/>
</dbReference>
<sequence>MKKPDNITPELLAKCVKEDRKAIQVLYEMCFGILMPVCVRYHTNEEDARSSFHLAFMKILKSLKDTPEQLNFVPWAKRITINTLIDEYRKQRNYSSKVTGKETERELEVQGSHFENDGEQEIGYELILKLVAELPELTARVFNLFVVEGYSHKEIAEMLEMSEGTSKWHLSTGRKILREKLETIEKMKTNRLKVAL</sequence>